<dbReference type="GO" id="GO:0000287">
    <property type="term" value="F:magnesium ion binding"/>
    <property type="evidence" value="ECO:0007669"/>
    <property type="project" value="InterPro"/>
</dbReference>
<evidence type="ECO:0000259" key="3">
    <source>
        <dbReference type="Pfam" id="PF01648"/>
    </source>
</evidence>
<evidence type="ECO:0000313" key="4">
    <source>
        <dbReference type="EMBL" id="MBB4265106.1"/>
    </source>
</evidence>
<dbReference type="PANTHER" id="PTHR12215">
    <property type="entry name" value="PHOSPHOPANTETHEINE TRANSFERASE"/>
    <property type="match status" value="1"/>
</dbReference>
<protein>
    <submittedName>
        <fullName evidence="4">4'-phosphopantetheinyl transferase</fullName>
        <ecNumber evidence="4">2.7.8.-</ecNumber>
    </submittedName>
</protein>
<name>A0A7W6RAT4_9PROT</name>
<dbReference type="AlphaFoldDB" id="A0A7W6RAT4"/>
<dbReference type="PANTHER" id="PTHR12215:SF10">
    <property type="entry name" value="L-AMINOADIPATE-SEMIALDEHYDE DEHYDROGENASE-PHOSPHOPANTETHEINYL TRANSFERASE"/>
    <property type="match status" value="1"/>
</dbReference>
<sequence length="258" mass="27348">MQAFSEPAGGPCLWSLDTTAMTREQETRWRVPLDAEECRAADRLLRSAHRSEAIAAHALRRALLSSLTGIPPHAWRFTREPPLGKPRVAAPLAAPPDVNLTHTGGLVAAVASGDAPVGVDAEALDRQAPEESLMIEVLTPAERATLPGPGASRARAFLRLWVAKEAVAKALGLGLSRPLAGLEILDAPPAVRLHPPWPHVEPAIGLRLLRPTPAHVLAVAMVGAAPGVPALAWRHLDATAFDRMLCGGRERVAKPGQS</sequence>
<comment type="similarity">
    <text evidence="1">Belongs to the P-Pant transferase superfamily. Gsp/Sfp/HetI/AcpT family.</text>
</comment>
<dbReference type="Proteomes" id="UP000554286">
    <property type="component" value="Unassembled WGS sequence"/>
</dbReference>
<accession>A0A7W6RAT4</accession>
<reference evidence="4 5" key="1">
    <citation type="submission" date="2020-08" db="EMBL/GenBank/DDBJ databases">
        <title>Genome sequencing of Purple Non-Sulfur Bacteria from various extreme environments.</title>
        <authorList>
            <person name="Mayer M."/>
        </authorList>
    </citation>
    <scope>NUCLEOTIDE SEQUENCE [LARGE SCALE GENOMIC DNA]</scope>
    <source>
        <strain evidence="4 5">JA131</strain>
    </source>
</reference>
<dbReference type="InterPro" id="IPR050559">
    <property type="entry name" value="P-Pant_transferase_sf"/>
</dbReference>
<dbReference type="InterPro" id="IPR008278">
    <property type="entry name" value="4-PPantetheinyl_Trfase_dom"/>
</dbReference>
<dbReference type="GO" id="GO:0008897">
    <property type="term" value="F:holo-[acyl-carrier-protein] synthase activity"/>
    <property type="evidence" value="ECO:0007669"/>
    <property type="project" value="InterPro"/>
</dbReference>
<dbReference type="SUPFAM" id="SSF56214">
    <property type="entry name" value="4'-phosphopantetheinyl transferase"/>
    <property type="match status" value="2"/>
</dbReference>
<dbReference type="Gene3D" id="3.90.470.20">
    <property type="entry name" value="4'-phosphopantetheinyl transferase domain"/>
    <property type="match status" value="2"/>
</dbReference>
<dbReference type="InterPro" id="IPR037143">
    <property type="entry name" value="4-PPantetheinyl_Trfase_dom_sf"/>
</dbReference>
<feature type="domain" description="4'-phosphopantetheinyl transferase" evidence="3">
    <location>
        <begin position="116"/>
        <end position="191"/>
    </location>
</feature>
<gene>
    <name evidence="4" type="ORF">GGD89_000717</name>
</gene>
<evidence type="ECO:0000256" key="2">
    <source>
        <dbReference type="ARBA" id="ARBA00022679"/>
    </source>
</evidence>
<keyword evidence="2 4" id="KW-0808">Transferase</keyword>
<dbReference type="EMBL" id="JACIGK010000003">
    <property type="protein sequence ID" value="MBB4265106.1"/>
    <property type="molecule type" value="Genomic_DNA"/>
</dbReference>
<dbReference type="GO" id="GO:0019878">
    <property type="term" value="P:lysine biosynthetic process via aminoadipic acid"/>
    <property type="evidence" value="ECO:0007669"/>
    <property type="project" value="TreeGrafter"/>
</dbReference>
<dbReference type="EC" id="2.7.8.-" evidence="4"/>
<keyword evidence="5" id="KW-1185">Reference proteome</keyword>
<dbReference type="Pfam" id="PF01648">
    <property type="entry name" value="ACPS"/>
    <property type="match status" value="1"/>
</dbReference>
<evidence type="ECO:0000313" key="5">
    <source>
        <dbReference type="Proteomes" id="UP000554286"/>
    </source>
</evidence>
<comment type="caution">
    <text evidence="4">The sequence shown here is derived from an EMBL/GenBank/DDBJ whole genome shotgun (WGS) entry which is preliminary data.</text>
</comment>
<organism evidence="4 5">
    <name type="scientific">Roseospira visakhapatnamensis</name>
    <dbReference type="NCBI Taxonomy" id="390880"/>
    <lineage>
        <taxon>Bacteria</taxon>
        <taxon>Pseudomonadati</taxon>
        <taxon>Pseudomonadota</taxon>
        <taxon>Alphaproteobacteria</taxon>
        <taxon>Rhodospirillales</taxon>
        <taxon>Rhodospirillaceae</taxon>
        <taxon>Roseospira</taxon>
    </lineage>
</organism>
<dbReference type="RefSeq" id="WP_184042714.1">
    <property type="nucleotide sequence ID" value="NZ_JACIGK010000003.1"/>
</dbReference>
<dbReference type="GO" id="GO:0005829">
    <property type="term" value="C:cytosol"/>
    <property type="evidence" value="ECO:0007669"/>
    <property type="project" value="TreeGrafter"/>
</dbReference>
<evidence type="ECO:0000256" key="1">
    <source>
        <dbReference type="ARBA" id="ARBA00010990"/>
    </source>
</evidence>
<proteinExistence type="inferred from homology"/>